<dbReference type="InterPro" id="IPR019052">
    <property type="entry name" value="DUF2383"/>
</dbReference>
<comment type="caution">
    <text evidence="2">The sequence shown here is derived from an EMBL/GenBank/DDBJ whole genome shotgun (WGS) entry which is preliminary data.</text>
</comment>
<evidence type="ECO:0000259" key="1">
    <source>
        <dbReference type="Pfam" id="PF09537"/>
    </source>
</evidence>
<proteinExistence type="predicted"/>
<sequence>MNKTLLSVLNSCSKQSFIKPVSIPKELKSYSILINKSNINNNKNKDKNVNTNNYLFVNNKNNNNIANYGKREMSMMYTKEKNTNNESFVSALQKLVECDYDAIESYKISIDHMSDERSKEVLEEYMLDHQRHIRDLTELLWQHGESVPSGPSSKRFLSRGKVVLDEMRGNDSAILSAMHSNEDDTNRAYERICNRSDLWQASRSILERGREEEIKHRKGIEDLKSLLKNKAQMNA</sequence>
<dbReference type="AlphaFoldDB" id="D3BG61"/>
<gene>
    <name evidence="2" type="ORF">PPL_07512</name>
</gene>
<dbReference type="Gene3D" id="1.20.1260.10">
    <property type="match status" value="1"/>
</dbReference>
<accession>D3BG61</accession>
<dbReference type="GeneID" id="31362993"/>
<name>D3BG61_HETP5</name>
<evidence type="ECO:0000313" key="3">
    <source>
        <dbReference type="Proteomes" id="UP000001396"/>
    </source>
</evidence>
<dbReference type="Proteomes" id="UP000001396">
    <property type="component" value="Unassembled WGS sequence"/>
</dbReference>
<feature type="domain" description="DUF2383" evidence="1">
    <location>
        <begin position="89"/>
        <end position="193"/>
    </location>
</feature>
<organism evidence="2 3">
    <name type="scientific">Heterostelium pallidum (strain ATCC 26659 / Pp 5 / PN500)</name>
    <name type="common">Cellular slime mold</name>
    <name type="synonym">Polysphondylium pallidum</name>
    <dbReference type="NCBI Taxonomy" id="670386"/>
    <lineage>
        <taxon>Eukaryota</taxon>
        <taxon>Amoebozoa</taxon>
        <taxon>Evosea</taxon>
        <taxon>Eumycetozoa</taxon>
        <taxon>Dictyostelia</taxon>
        <taxon>Acytosteliales</taxon>
        <taxon>Acytosteliaceae</taxon>
        <taxon>Heterostelium</taxon>
    </lineage>
</organism>
<reference evidence="2 3" key="1">
    <citation type="journal article" date="2011" name="Genome Res.">
        <title>Phylogeny-wide analysis of social amoeba genomes highlights ancient origins for complex intercellular communication.</title>
        <authorList>
            <person name="Heidel A.J."/>
            <person name="Lawal H.M."/>
            <person name="Felder M."/>
            <person name="Schilde C."/>
            <person name="Helps N.R."/>
            <person name="Tunggal B."/>
            <person name="Rivero F."/>
            <person name="John U."/>
            <person name="Schleicher M."/>
            <person name="Eichinger L."/>
            <person name="Platzer M."/>
            <person name="Noegel A.A."/>
            <person name="Schaap P."/>
            <person name="Gloeckner G."/>
        </authorList>
    </citation>
    <scope>NUCLEOTIDE SEQUENCE [LARGE SCALE GENOMIC DNA]</scope>
    <source>
        <strain evidence="3">ATCC 26659 / Pp 5 / PN500</strain>
    </source>
</reference>
<dbReference type="SUPFAM" id="SSF47240">
    <property type="entry name" value="Ferritin-like"/>
    <property type="match status" value="1"/>
</dbReference>
<evidence type="ECO:0000313" key="2">
    <source>
        <dbReference type="EMBL" id="EFA79653.1"/>
    </source>
</evidence>
<dbReference type="InterPro" id="IPR012347">
    <property type="entry name" value="Ferritin-like"/>
</dbReference>
<dbReference type="InParanoid" id="D3BG61"/>
<dbReference type="InterPro" id="IPR009078">
    <property type="entry name" value="Ferritin-like_SF"/>
</dbReference>
<keyword evidence="3" id="KW-1185">Reference proteome</keyword>
<dbReference type="Pfam" id="PF09537">
    <property type="entry name" value="DUF2383"/>
    <property type="match status" value="1"/>
</dbReference>
<dbReference type="RefSeq" id="XP_020431774.1">
    <property type="nucleotide sequence ID" value="XM_020578347.1"/>
</dbReference>
<protein>
    <recommendedName>
        <fullName evidence="1">DUF2383 domain-containing protein</fullName>
    </recommendedName>
</protein>
<dbReference type="EMBL" id="ADBJ01000033">
    <property type="protein sequence ID" value="EFA79653.1"/>
    <property type="molecule type" value="Genomic_DNA"/>
</dbReference>
<dbReference type="CDD" id="cd00657">
    <property type="entry name" value="Ferritin_like"/>
    <property type="match status" value="1"/>
</dbReference>